<feature type="domain" description="Bacteriophage phiJL001 Gp84 C-terminal" evidence="1">
    <location>
        <begin position="187"/>
        <end position="261"/>
    </location>
</feature>
<dbReference type="AlphaFoldDB" id="A0A542D8E1"/>
<accession>A0A542D8E1</accession>
<dbReference type="InterPro" id="IPR018964">
    <property type="entry name" value="Phage_phiJL001_Gp84_C"/>
</dbReference>
<dbReference type="OrthoDB" id="6872689at2"/>
<name>A0A542D8E1_SERFO</name>
<dbReference type="Pfam" id="PF09931">
    <property type="entry name" value="Phage_phiJL001_Gp84_N"/>
    <property type="match status" value="1"/>
</dbReference>
<dbReference type="EMBL" id="VISQ01000001">
    <property type="protein sequence ID" value="TVZ68809.1"/>
    <property type="molecule type" value="Genomic_DNA"/>
</dbReference>
<protein>
    <submittedName>
        <fullName evidence="2">Putative phage protein (TIGR02218 family)</fullName>
    </submittedName>
</protein>
<evidence type="ECO:0000259" key="1">
    <source>
        <dbReference type="Pfam" id="PF09356"/>
    </source>
</evidence>
<dbReference type="Pfam" id="PF09356">
    <property type="entry name" value="Phage_BR0599"/>
    <property type="match status" value="1"/>
</dbReference>
<evidence type="ECO:0000313" key="2">
    <source>
        <dbReference type="EMBL" id="TVZ68809.1"/>
    </source>
</evidence>
<reference evidence="2" key="1">
    <citation type="submission" date="2019-06" db="EMBL/GenBank/DDBJ databases">
        <authorList>
            <person name="Deangelis K."/>
            <person name="Huntemann M."/>
            <person name="Clum A."/>
            <person name="Pillay M."/>
            <person name="Palaniappan K."/>
            <person name="Varghese N."/>
            <person name="Mikhailova N."/>
            <person name="Stamatis D."/>
            <person name="Reddy T."/>
            <person name="Daum C."/>
            <person name="Shapiro N."/>
            <person name="Ivanova N."/>
            <person name="Kyrpides N."/>
            <person name="Woyke T."/>
        </authorList>
    </citation>
    <scope>NUCLEOTIDE SEQUENCE [LARGE SCALE GENOMIC DNA]</scope>
    <source>
        <strain evidence="2">128R</strain>
    </source>
</reference>
<sequence length="270" mass="29412">MSWNQFEYSTADGRPVTLYEFIRGDVVYYRYTNADRDITFAGHNWSQTAISDNGLSAGSGNNLDITAPVDNAVVQLFRGIPPSSPLRIRIHRLHIDDAAAEFRTVWVGTVKEVKREAIDRARLVTSSLASTFNQVGLRLTWGRACPYSLYDHNCKVSPQQFAAGVTIESLDGASVTVSLPGGLAEDHFSGGYIEWVAEGVTERRGLKVQNGNQVGLLGGTVGLSVGQAVTLYPGCNRTIDVCANKFSNHLNYGGTPHMPGKSPFTIIKLF</sequence>
<organism evidence="2">
    <name type="scientific">Serratia fonticola</name>
    <dbReference type="NCBI Taxonomy" id="47917"/>
    <lineage>
        <taxon>Bacteria</taxon>
        <taxon>Pseudomonadati</taxon>
        <taxon>Pseudomonadota</taxon>
        <taxon>Gammaproteobacteria</taxon>
        <taxon>Enterobacterales</taxon>
        <taxon>Yersiniaceae</taxon>
        <taxon>Serratia</taxon>
    </lineage>
</organism>
<comment type="caution">
    <text evidence="2">The sequence shown here is derived from an EMBL/GenBank/DDBJ whole genome shotgun (WGS) entry which is preliminary data.</text>
</comment>
<gene>
    <name evidence="2" type="ORF">FHU10_1265</name>
</gene>
<reference evidence="2" key="2">
    <citation type="submission" date="2019-08" db="EMBL/GenBank/DDBJ databases">
        <title>Investigation of anaerobic lignin degradation for improved lignocellulosic biofuels.</title>
        <authorList>
            <person name="Deangelis K.PhD."/>
        </authorList>
    </citation>
    <scope>NUCLEOTIDE SEQUENCE [LARGE SCALE GENOMIC DNA]</scope>
    <source>
        <strain evidence="2">128R</strain>
    </source>
</reference>
<proteinExistence type="predicted"/>
<dbReference type="NCBIfam" id="TIGR02218">
    <property type="entry name" value="phg_TIGR02218"/>
    <property type="match status" value="1"/>
</dbReference>
<dbReference type="InterPro" id="IPR011928">
    <property type="entry name" value="Phage_phiJL001_Gp84"/>
</dbReference>